<feature type="signal peptide" evidence="1">
    <location>
        <begin position="1"/>
        <end position="23"/>
    </location>
</feature>
<feature type="chain" id="PRO_5038701248" evidence="1">
    <location>
        <begin position="24"/>
        <end position="737"/>
    </location>
</feature>
<evidence type="ECO:0000256" key="1">
    <source>
        <dbReference type="SAM" id="SignalP"/>
    </source>
</evidence>
<protein>
    <submittedName>
        <fullName evidence="2">Extracellular solute-binding protein</fullName>
    </submittedName>
</protein>
<accession>A0A926EJH8</accession>
<dbReference type="RefSeq" id="WP_249332356.1">
    <property type="nucleotide sequence ID" value="NZ_JACRSY010000008.1"/>
</dbReference>
<organism evidence="2 3">
    <name type="scientific">Zhenhengia yiwuensis</name>
    <dbReference type="NCBI Taxonomy" id="2763666"/>
    <lineage>
        <taxon>Bacteria</taxon>
        <taxon>Bacillati</taxon>
        <taxon>Bacillota</taxon>
        <taxon>Clostridia</taxon>
        <taxon>Lachnospirales</taxon>
        <taxon>Lachnospiraceae</taxon>
        <taxon>Zhenhengia</taxon>
    </lineage>
</organism>
<dbReference type="Proteomes" id="UP000655830">
    <property type="component" value="Unassembled WGS sequence"/>
</dbReference>
<dbReference type="Gene3D" id="2.130.10.10">
    <property type="entry name" value="YVTN repeat-like/Quinoprotein amine dehydrogenase"/>
    <property type="match status" value="1"/>
</dbReference>
<dbReference type="EMBL" id="JACRSY010000008">
    <property type="protein sequence ID" value="MBC8579213.1"/>
    <property type="molecule type" value="Genomic_DNA"/>
</dbReference>
<dbReference type="InterPro" id="IPR015943">
    <property type="entry name" value="WD40/YVTN_repeat-like_dom_sf"/>
</dbReference>
<sequence length="737" mass="81164">MKKHIYKLMVGLLIGATAFGVTGCSNNIAGEKSSVSQDIPMGRYIEETVDMPKEIKSLIDYKVNSDGTMEIHGYASGNQVVAYTSKDGKSWESKDATWLNDLISAGNQLSAITSNEKGEYYALYYNPDFKTRIGKLSEGNKVEEIPYEVDESSYISAIKVDEEGSIFVGMNNGVVRINEADGSVITEYSVTGTEGEVVVVDNQLMVIDAQRGGLVAFNLESGDEENFIPYEGTLWGSKLLSNDEGNVYIVNTEGVSRLAPGGSIWENVIESSTSSFGTPSLFVRQVAMKGNDEFSVAFDSVEGAYTLLNYHFDPNVPSRPTTEVNLYMLEDNRTIRQAVAEYQRQNQEVFINIQVGIQEGDTLTKADAIRTLNTQLLAGKGPDILVLDGLPIQSYMEKGVLLDMSDWVDGMRDSGKWLENITEAYRQEDGSIYALPTRFKVPTLWGNKELVNGVDSLEGLADWAKENPDKQVFYSMTPEELMKKLYGITAHEWMDETGQIKEDAFVTFIESINTLSGQGGADEAPSMNSSSSGMTIEFNDADDPAIQESIKNTLSTEYMAHKDVELHMTEVEAFMEIPYLNSAIMQRGDGDFGAVLAKDGGVYNPVGIVGINANSKNKDIASEIVKLAMSKEVQKVDLYEGFPIDKEALEEQAIINEDGMMAAMGMAIEKPIKMQPATQESYTKLKEQVDKLTIPAMTDEVLMNLIIEETKGYFNGEKTANEAAEAAAKRTRAYLAE</sequence>
<name>A0A926EJH8_9FIRM</name>
<dbReference type="AlphaFoldDB" id="A0A926EJH8"/>
<dbReference type="Gene3D" id="3.40.190.10">
    <property type="entry name" value="Periplasmic binding protein-like II"/>
    <property type="match status" value="1"/>
</dbReference>
<dbReference type="PROSITE" id="PS51257">
    <property type="entry name" value="PROKAR_LIPOPROTEIN"/>
    <property type="match status" value="1"/>
</dbReference>
<gene>
    <name evidence="2" type="ORF">H8718_06695</name>
</gene>
<evidence type="ECO:0000313" key="2">
    <source>
        <dbReference type="EMBL" id="MBC8579213.1"/>
    </source>
</evidence>
<dbReference type="SUPFAM" id="SSF101898">
    <property type="entry name" value="NHL repeat"/>
    <property type="match status" value="1"/>
</dbReference>
<keyword evidence="3" id="KW-1185">Reference proteome</keyword>
<dbReference type="SUPFAM" id="SSF53850">
    <property type="entry name" value="Periplasmic binding protein-like II"/>
    <property type="match status" value="1"/>
</dbReference>
<proteinExistence type="predicted"/>
<reference evidence="2" key="1">
    <citation type="submission" date="2020-08" db="EMBL/GenBank/DDBJ databases">
        <title>Genome public.</title>
        <authorList>
            <person name="Liu C."/>
            <person name="Sun Q."/>
        </authorList>
    </citation>
    <scope>NUCLEOTIDE SEQUENCE</scope>
    <source>
        <strain evidence="2">NSJ-12</strain>
    </source>
</reference>
<comment type="caution">
    <text evidence="2">The sequence shown here is derived from an EMBL/GenBank/DDBJ whole genome shotgun (WGS) entry which is preliminary data.</text>
</comment>
<keyword evidence="1" id="KW-0732">Signal</keyword>
<evidence type="ECO:0000313" key="3">
    <source>
        <dbReference type="Proteomes" id="UP000655830"/>
    </source>
</evidence>